<keyword evidence="3" id="KW-1185">Reference proteome</keyword>
<gene>
    <name evidence="2" type="ordered locus">MYPE7560</name>
</gene>
<evidence type="ECO:0000313" key="2">
    <source>
        <dbReference type="EMBL" id="BAC44550.1"/>
    </source>
</evidence>
<feature type="transmembrane region" description="Helical" evidence="1">
    <location>
        <begin position="135"/>
        <end position="157"/>
    </location>
</feature>
<dbReference type="HOGENOM" id="CLU_899605_0_0_14"/>
<dbReference type="RefSeq" id="WP_011077579.1">
    <property type="nucleotide sequence ID" value="NC_004432.1"/>
</dbReference>
<dbReference type="AlphaFoldDB" id="Q8EV11"/>
<dbReference type="EMBL" id="BA000026">
    <property type="protein sequence ID" value="BAC44550.1"/>
    <property type="molecule type" value="Genomic_DNA"/>
</dbReference>
<keyword evidence="1" id="KW-0472">Membrane</keyword>
<name>Q8EV11_MALP2</name>
<dbReference type="Proteomes" id="UP000002522">
    <property type="component" value="Chromosome"/>
</dbReference>
<feature type="transmembrane region" description="Helical" evidence="1">
    <location>
        <begin position="169"/>
        <end position="191"/>
    </location>
</feature>
<feature type="transmembrane region" description="Helical" evidence="1">
    <location>
        <begin position="21"/>
        <end position="42"/>
    </location>
</feature>
<feature type="transmembrane region" description="Helical" evidence="1">
    <location>
        <begin position="203"/>
        <end position="223"/>
    </location>
</feature>
<feature type="transmembrane region" description="Helical" evidence="1">
    <location>
        <begin position="267"/>
        <end position="293"/>
    </location>
</feature>
<feature type="transmembrane region" description="Helical" evidence="1">
    <location>
        <begin position="48"/>
        <end position="69"/>
    </location>
</feature>
<protein>
    <submittedName>
        <fullName evidence="2">Uncharacterized protein</fullName>
    </submittedName>
</protein>
<sequence length="309" mass="36285">MITKRERINKVISFIKKPSKSFQIIWTALTFALVITSILIAIFLDTKILNSIIYGFTCFFFIYFLYLFFNHYKKYINQFISSKIKNTNTYTKLSNSKLFNHYDRKILSYILSIIYSVIYVLVLITFGIIYSSKYYGIFSAYYLLSICIKILIILGILKFKNREDVQKRIQLISSLLLLLLNIVICLFITLIIFQPNKVQYDNWVIIIFSSLTTIRLITIIVSLKKWKTKEPLKLILKKIRFIELLVTVVILQTTMLAYYGATQSMEILNYTIGFVVFVSIVILVGWILISSIIQYVKFNKNKKDQLLNN</sequence>
<feature type="transmembrane region" description="Helical" evidence="1">
    <location>
        <begin position="106"/>
        <end position="129"/>
    </location>
</feature>
<dbReference type="InParanoid" id="Q8EV11"/>
<feature type="transmembrane region" description="Helical" evidence="1">
    <location>
        <begin position="244"/>
        <end position="261"/>
    </location>
</feature>
<proteinExistence type="predicted"/>
<accession>Q8EV11</accession>
<keyword evidence="1" id="KW-1133">Transmembrane helix</keyword>
<organism evidence="2 3">
    <name type="scientific">Malacoplasma penetrans (strain HF-2)</name>
    <name type="common">Mycoplasma penetrans</name>
    <dbReference type="NCBI Taxonomy" id="272633"/>
    <lineage>
        <taxon>Bacteria</taxon>
        <taxon>Bacillati</taxon>
        <taxon>Mycoplasmatota</taxon>
        <taxon>Mycoplasmoidales</taxon>
        <taxon>Mycoplasmoidaceae</taxon>
        <taxon>Malacoplasma</taxon>
    </lineage>
</organism>
<dbReference type="KEGG" id="mpe:MYPE7560"/>
<keyword evidence="1" id="KW-0812">Transmembrane</keyword>
<evidence type="ECO:0000313" key="3">
    <source>
        <dbReference type="Proteomes" id="UP000002522"/>
    </source>
</evidence>
<evidence type="ECO:0000256" key="1">
    <source>
        <dbReference type="SAM" id="Phobius"/>
    </source>
</evidence>
<reference evidence="2 3" key="1">
    <citation type="journal article" date="2002" name="Nucleic Acids Res.">
        <title>The complete genomic sequence of Mycoplasma penetrans, an intracellular bacterial pathogen in humans.</title>
        <authorList>
            <person name="Sasaki Y."/>
            <person name="Ishikawa J."/>
            <person name="Yamashita A."/>
            <person name="Oshima K."/>
            <person name="Kenri T."/>
            <person name="Furuya K."/>
            <person name="Yoshino C."/>
            <person name="Horino A."/>
            <person name="Shiba T."/>
            <person name="Sasaki T."/>
            <person name="Hattori M."/>
        </authorList>
    </citation>
    <scope>NUCLEOTIDE SEQUENCE [LARGE SCALE GENOMIC DNA]</scope>
    <source>
        <strain evidence="2 3">HF-2</strain>
    </source>
</reference>